<comment type="caution">
    <text evidence="2">The sequence shown here is derived from an EMBL/GenBank/DDBJ whole genome shotgun (WGS) entry which is preliminary data.</text>
</comment>
<evidence type="ECO:0000313" key="2">
    <source>
        <dbReference type="EMBL" id="KAK0743529.1"/>
    </source>
</evidence>
<feature type="compositionally biased region" description="Low complexity" evidence="1">
    <location>
        <begin position="1"/>
        <end position="17"/>
    </location>
</feature>
<dbReference type="Proteomes" id="UP001172155">
    <property type="component" value="Unassembled WGS sequence"/>
</dbReference>
<feature type="compositionally biased region" description="Low complexity" evidence="1">
    <location>
        <begin position="32"/>
        <end position="56"/>
    </location>
</feature>
<protein>
    <submittedName>
        <fullName evidence="2">Uncharacterized protein</fullName>
    </submittedName>
</protein>
<organism evidence="2 3">
    <name type="scientific">Schizothecium vesticola</name>
    <dbReference type="NCBI Taxonomy" id="314040"/>
    <lineage>
        <taxon>Eukaryota</taxon>
        <taxon>Fungi</taxon>
        <taxon>Dikarya</taxon>
        <taxon>Ascomycota</taxon>
        <taxon>Pezizomycotina</taxon>
        <taxon>Sordariomycetes</taxon>
        <taxon>Sordariomycetidae</taxon>
        <taxon>Sordariales</taxon>
        <taxon>Schizotheciaceae</taxon>
        <taxon>Schizothecium</taxon>
    </lineage>
</organism>
<reference evidence="2" key="1">
    <citation type="submission" date="2023-06" db="EMBL/GenBank/DDBJ databases">
        <title>Genome-scale phylogeny and comparative genomics of the fungal order Sordariales.</title>
        <authorList>
            <consortium name="Lawrence Berkeley National Laboratory"/>
            <person name="Hensen N."/>
            <person name="Bonometti L."/>
            <person name="Westerberg I."/>
            <person name="Brannstrom I.O."/>
            <person name="Guillou S."/>
            <person name="Cros-Aarteil S."/>
            <person name="Calhoun S."/>
            <person name="Haridas S."/>
            <person name="Kuo A."/>
            <person name="Mondo S."/>
            <person name="Pangilinan J."/>
            <person name="Riley R."/>
            <person name="LaButti K."/>
            <person name="Andreopoulos B."/>
            <person name="Lipzen A."/>
            <person name="Chen C."/>
            <person name="Yanf M."/>
            <person name="Daum C."/>
            <person name="Ng V."/>
            <person name="Clum A."/>
            <person name="Steindorff A."/>
            <person name="Ohm R."/>
            <person name="Martin F."/>
            <person name="Silar P."/>
            <person name="Natvig D."/>
            <person name="Lalanne C."/>
            <person name="Gautier V."/>
            <person name="Ament-velasquez S.L."/>
            <person name="Kruys A."/>
            <person name="Hutchinson M.I."/>
            <person name="Powell A.J."/>
            <person name="Barry K."/>
            <person name="Miller A.N."/>
            <person name="Grigoriev I.V."/>
            <person name="Debuchy R."/>
            <person name="Gladieux P."/>
            <person name="Thoren M.H."/>
            <person name="Johannesson H."/>
        </authorList>
    </citation>
    <scope>NUCLEOTIDE SEQUENCE</scope>
    <source>
        <strain evidence="2">SMH3187-1</strain>
    </source>
</reference>
<keyword evidence="3" id="KW-1185">Reference proteome</keyword>
<accession>A0AA40EQ98</accession>
<name>A0AA40EQ98_9PEZI</name>
<feature type="region of interest" description="Disordered" evidence="1">
    <location>
        <begin position="1"/>
        <end position="66"/>
    </location>
</feature>
<feature type="compositionally biased region" description="Acidic residues" evidence="1">
    <location>
        <begin position="152"/>
        <end position="162"/>
    </location>
</feature>
<sequence length="162" mass="18278">MSSSSPQSGSSSASQSPKPRPSWPRPRKARNTAPAAPSSAQTAFGSPSSAGPARASTEPIRRNGKSERLVRIHAYRISWEKLRLYLETQLNCELSSPSSQFLMNDDYFSVWLPRELGEKEWQDIDALRRKDPEQQKRIDERLDQTPSRLLDSDEEEDQAGHP</sequence>
<proteinExistence type="predicted"/>
<evidence type="ECO:0000313" key="3">
    <source>
        <dbReference type="Proteomes" id="UP001172155"/>
    </source>
</evidence>
<dbReference type="EMBL" id="JAUKUD010000005">
    <property type="protein sequence ID" value="KAK0743529.1"/>
    <property type="molecule type" value="Genomic_DNA"/>
</dbReference>
<feature type="compositionally biased region" description="Basic and acidic residues" evidence="1">
    <location>
        <begin position="127"/>
        <end position="143"/>
    </location>
</feature>
<dbReference type="AlphaFoldDB" id="A0AA40EQ98"/>
<gene>
    <name evidence="2" type="ORF">B0T18DRAFT_392286</name>
</gene>
<feature type="region of interest" description="Disordered" evidence="1">
    <location>
        <begin position="127"/>
        <end position="162"/>
    </location>
</feature>
<evidence type="ECO:0000256" key="1">
    <source>
        <dbReference type="SAM" id="MobiDB-lite"/>
    </source>
</evidence>